<keyword evidence="1" id="KW-0472">Membrane</keyword>
<keyword evidence="3" id="KW-1185">Reference proteome</keyword>
<organism evidence="2 3">
    <name type="scientific">Rhipicephalus microplus</name>
    <name type="common">Cattle tick</name>
    <name type="synonym">Boophilus microplus</name>
    <dbReference type="NCBI Taxonomy" id="6941"/>
    <lineage>
        <taxon>Eukaryota</taxon>
        <taxon>Metazoa</taxon>
        <taxon>Ecdysozoa</taxon>
        <taxon>Arthropoda</taxon>
        <taxon>Chelicerata</taxon>
        <taxon>Arachnida</taxon>
        <taxon>Acari</taxon>
        <taxon>Parasitiformes</taxon>
        <taxon>Ixodida</taxon>
        <taxon>Ixodoidea</taxon>
        <taxon>Ixodidae</taxon>
        <taxon>Rhipicephalinae</taxon>
        <taxon>Rhipicephalus</taxon>
        <taxon>Boophilus</taxon>
    </lineage>
</organism>
<evidence type="ECO:0000313" key="2">
    <source>
        <dbReference type="EMBL" id="KAH8027215.1"/>
    </source>
</evidence>
<gene>
    <name evidence="2" type="ORF">HPB51_003657</name>
</gene>
<dbReference type="Proteomes" id="UP000821866">
    <property type="component" value="Chromosome 4"/>
</dbReference>
<feature type="transmembrane region" description="Helical" evidence="1">
    <location>
        <begin position="23"/>
        <end position="44"/>
    </location>
</feature>
<keyword evidence="1" id="KW-0812">Transmembrane</keyword>
<name>A0A9J6DYB3_RHIMP</name>
<dbReference type="AlphaFoldDB" id="A0A9J6DYB3"/>
<accession>A0A9J6DYB3</accession>
<comment type="caution">
    <text evidence="2">The sequence shown here is derived from an EMBL/GenBank/DDBJ whole genome shotgun (WGS) entry which is preliminary data.</text>
</comment>
<keyword evidence="1" id="KW-1133">Transmembrane helix</keyword>
<evidence type="ECO:0000256" key="1">
    <source>
        <dbReference type="SAM" id="Phobius"/>
    </source>
</evidence>
<protein>
    <submittedName>
        <fullName evidence="2">Uncharacterized protein</fullName>
    </submittedName>
</protein>
<reference evidence="2" key="2">
    <citation type="submission" date="2021-09" db="EMBL/GenBank/DDBJ databases">
        <authorList>
            <person name="Jia N."/>
            <person name="Wang J."/>
            <person name="Shi W."/>
            <person name="Du L."/>
            <person name="Sun Y."/>
            <person name="Zhan W."/>
            <person name="Jiang J."/>
            <person name="Wang Q."/>
            <person name="Zhang B."/>
            <person name="Ji P."/>
            <person name="Sakyi L.B."/>
            <person name="Cui X."/>
            <person name="Yuan T."/>
            <person name="Jiang B."/>
            <person name="Yang W."/>
            <person name="Lam T.T.-Y."/>
            <person name="Chang Q."/>
            <person name="Ding S."/>
            <person name="Wang X."/>
            <person name="Zhu J."/>
            <person name="Ruan X."/>
            <person name="Zhao L."/>
            <person name="Wei J."/>
            <person name="Que T."/>
            <person name="Du C."/>
            <person name="Cheng J."/>
            <person name="Dai P."/>
            <person name="Han X."/>
            <person name="Huang E."/>
            <person name="Gao Y."/>
            <person name="Liu J."/>
            <person name="Shao H."/>
            <person name="Ye R."/>
            <person name="Li L."/>
            <person name="Wei W."/>
            <person name="Wang X."/>
            <person name="Wang C."/>
            <person name="Huo Q."/>
            <person name="Li W."/>
            <person name="Guo W."/>
            <person name="Chen H."/>
            <person name="Chen S."/>
            <person name="Zhou L."/>
            <person name="Zhou L."/>
            <person name="Ni X."/>
            <person name="Tian J."/>
            <person name="Zhou Y."/>
            <person name="Sheng Y."/>
            <person name="Liu T."/>
            <person name="Pan Y."/>
            <person name="Xia L."/>
            <person name="Li J."/>
            <person name="Zhao F."/>
            <person name="Cao W."/>
        </authorList>
    </citation>
    <scope>NUCLEOTIDE SEQUENCE</scope>
    <source>
        <strain evidence="2">Rmic-2018</strain>
        <tissue evidence="2">Larvae</tissue>
    </source>
</reference>
<proteinExistence type="predicted"/>
<evidence type="ECO:0000313" key="3">
    <source>
        <dbReference type="Proteomes" id="UP000821866"/>
    </source>
</evidence>
<dbReference type="EMBL" id="JABSTU010000006">
    <property type="protein sequence ID" value="KAH8027215.1"/>
    <property type="molecule type" value="Genomic_DNA"/>
</dbReference>
<sequence length="215" mass="23917">MHQPEIERQRPGRDDGLVHQQRLLHCFLMGCNVGLVLFYLYGVYSHANNALERTVPRREPGLDNNGALPDLATTPLHANETSGLFCAATRYPVCPAEPSVPHETMADSAWIKGDDADAFDAKRDGGSEDAPTEPRRPDFRSGYLWTYRNAYADTPPAAGRQSAGFPDGLIRVSRNWFGSFADAIRRLYDVLRYALGFETFRPQFSSIAGCHPVLC</sequence>
<reference evidence="2" key="1">
    <citation type="journal article" date="2020" name="Cell">
        <title>Large-Scale Comparative Analyses of Tick Genomes Elucidate Their Genetic Diversity and Vector Capacities.</title>
        <authorList>
            <consortium name="Tick Genome and Microbiome Consortium (TIGMIC)"/>
            <person name="Jia N."/>
            <person name="Wang J."/>
            <person name="Shi W."/>
            <person name="Du L."/>
            <person name="Sun Y."/>
            <person name="Zhan W."/>
            <person name="Jiang J.F."/>
            <person name="Wang Q."/>
            <person name="Zhang B."/>
            <person name="Ji P."/>
            <person name="Bell-Sakyi L."/>
            <person name="Cui X.M."/>
            <person name="Yuan T.T."/>
            <person name="Jiang B.G."/>
            <person name="Yang W.F."/>
            <person name="Lam T.T."/>
            <person name="Chang Q.C."/>
            <person name="Ding S.J."/>
            <person name="Wang X.J."/>
            <person name="Zhu J.G."/>
            <person name="Ruan X.D."/>
            <person name="Zhao L."/>
            <person name="Wei J.T."/>
            <person name="Ye R.Z."/>
            <person name="Que T.C."/>
            <person name="Du C.H."/>
            <person name="Zhou Y.H."/>
            <person name="Cheng J.X."/>
            <person name="Dai P.F."/>
            <person name="Guo W.B."/>
            <person name="Han X.H."/>
            <person name="Huang E.J."/>
            <person name="Li L.F."/>
            <person name="Wei W."/>
            <person name="Gao Y.C."/>
            <person name="Liu J.Z."/>
            <person name="Shao H.Z."/>
            <person name="Wang X."/>
            <person name="Wang C.C."/>
            <person name="Yang T.C."/>
            <person name="Huo Q.B."/>
            <person name="Li W."/>
            <person name="Chen H.Y."/>
            <person name="Chen S.E."/>
            <person name="Zhou L.G."/>
            <person name="Ni X.B."/>
            <person name="Tian J.H."/>
            <person name="Sheng Y."/>
            <person name="Liu T."/>
            <person name="Pan Y.S."/>
            <person name="Xia L.Y."/>
            <person name="Li J."/>
            <person name="Zhao F."/>
            <person name="Cao W.C."/>
        </authorList>
    </citation>
    <scope>NUCLEOTIDE SEQUENCE</scope>
    <source>
        <strain evidence="2">Rmic-2018</strain>
    </source>
</reference>